<protein>
    <submittedName>
        <fullName evidence="2">Uncharacterized protein</fullName>
    </submittedName>
</protein>
<dbReference type="AlphaFoldDB" id="A0A9R1WA94"/>
<feature type="compositionally biased region" description="Basic residues" evidence="1">
    <location>
        <begin position="1"/>
        <end position="16"/>
    </location>
</feature>
<gene>
    <name evidence="2" type="ORF">LSAT_V11C200080950</name>
</gene>
<dbReference type="EMBL" id="NBSK02000002">
    <property type="protein sequence ID" value="KAJ0221420.1"/>
    <property type="molecule type" value="Genomic_DNA"/>
</dbReference>
<name>A0A9R1WA94_LACSA</name>
<accession>A0A9R1WA94</accession>
<organism evidence="2 3">
    <name type="scientific">Lactuca sativa</name>
    <name type="common">Garden lettuce</name>
    <dbReference type="NCBI Taxonomy" id="4236"/>
    <lineage>
        <taxon>Eukaryota</taxon>
        <taxon>Viridiplantae</taxon>
        <taxon>Streptophyta</taxon>
        <taxon>Embryophyta</taxon>
        <taxon>Tracheophyta</taxon>
        <taxon>Spermatophyta</taxon>
        <taxon>Magnoliopsida</taxon>
        <taxon>eudicotyledons</taxon>
        <taxon>Gunneridae</taxon>
        <taxon>Pentapetalae</taxon>
        <taxon>asterids</taxon>
        <taxon>campanulids</taxon>
        <taxon>Asterales</taxon>
        <taxon>Asteraceae</taxon>
        <taxon>Cichorioideae</taxon>
        <taxon>Cichorieae</taxon>
        <taxon>Lactucinae</taxon>
        <taxon>Lactuca</taxon>
    </lineage>
</organism>
<evidence type="ECO:0000256" key="1">
    <source>
        <dbReference type="SAM" id="MobiDB-lite"/>
    </source>
</evidence>
<dbReference type="Proteomes" id="UP000235145">
    <property type="component" value="Unassembled WGS sequence"/>
</dbReference>
<keyword evidence="3" id="KW-1185">Reference proteome</keyword>
<proteinExistence type="predicted"/>
<evidence type="ECO:0000313" key="2">
    <source>
        <dbReference type="EMBL" id="KAJ0221420.1"/>
    </source>
</evidence>
<feature type="region of interest" description="Disordered" evidence="1">
    <location>
        <begin position="1"/>
        <end position="25"/>
    </location>
</feature>
<evidence type="ECO:0000313" key="3">
    <source>
        <dbReference type="Proteomes" id="UP000235145"/>
    </source>
</evidence>
<reference evidence="2 3" key="1">
    <citation type="journal article" date="2017" name="Nat. Commun.">
        <title>Genome assembly with in vitro proximity ligation data and whole-genome triplication in lettuce.</title>
        <authorList>
            <person name="Reyes-Chin-Wo S."/>
            <person name="Wang Z."/>
            <person name="Yang X."/>
            <person name="Kozik A."/>
            <person name="Arikit S."/>
            <person name="Song C."/>
            <person name="Xia L."/>
            <person name="Froenicke L."/>
            <person name="Lavelle D.O."/>
            <person name="Truco M.J."/>
            <person name="Xia R."/>
            <person name="Zhu S."/>
            <person name="Xu C."/>
            <person name="Xu H."/>
            <person name="Xu X."/>
            <person name="Cox K."/>
            <person name="Korf I."/>
            <person name="Meyers B.C."/>
            <person name="Michelmore R.W."/>
        </authorList>
    </citation>
    <scope>NUCLEOTIDE SEQUENCE [LARGE SCALE GENOMIC DNA]</scope>
    <source>
        <strain evidence="3">cv. Salinas</strain>
        <tissue evidence="2">Seedlings</tissue>
    </source>
</reference>
<comment type="caution">
    <text evidence="2">The sequence shown here is derived from an EMBL/GenBank/DDBJ whole genome shotgun (WGS) entry which is preliminary data.</text>
</comment>
<sequence length="197" mass="22535">MNGRRSKARTLKGNHKMGREKGKISLKPTNKEEREIDKDETCFDCGVKNKNVGEGTSGISMFMIEMELFTFSYNTWGFKKSRELKADEMVLHVGNGVRVAVRDLGHFDLCLPSNLYLTLDNACLIISITRNIVLVSRSRKSGLYFKSVDYNVHSFLKGIFYFEARPINGIYELNLDDTSNHKSLYHVNTKRIKQGLN</sequence>